<feature type="transmembrane region" description="Helical" evidence="9">
    <location>
        <begin position="63"/>
        <end position="82"/>
    </location>
</feature>
<comment type="similarity">
    <text evidence="2 8">Belongs to the MIP/aquaporin (TC 1.A.8) family.</text>
</comment>
<dbReference type="WBParaSite" id="ASIM_0000800201-mRNA-1">
    <property type="protein sequence ID" value="ASIM_0000800201-mRNA-1"/>
    <property type="gene ID" value="ASIM_0000800201"/>
</dbReference>
<accession>A0A0M3JK30</accession>
<dbReference type="PANTHER" id="PTHR43829:SF9">
    <property type="entry name" value="AQUAPORIN-9"/>
    <property type="match status" value="1"/>
</dbReference>
<evidence type="ECO:0000256" key="7">
    <source>
        <dbReference type="ARBA" id="ARBA00045280"/>
    </source>
</evidence>
<evidence type="ECO:0000256" key="8">
    <source>
        <dbReference type="RuleBase" id="RU000477"/>
    </source>
</evidence>
<dbReference type="Proteomes" id="UP000267096">
    <property type="component" value="Unassembled WGS sequence"/>
</dbReference>
<sequence>MKPNQFPWIVGTAFLCICVCLVTDKNNKIPVHLQPLLIGLIVVLAGMCVGMNSGYAINPARDLGPRLFTLCAGWGWAVFRFIHMTDRIFTLFS</sequence>
<evidence type="ECO:0000256" key="5">
    <source>
        <dbReference type="ARBA" id="ARBA00022989"/>
    </source>
</evidence>
<dbReference type="Pfam" id="PF00230">
    <property type="entry name" value="MIP"/>
    <property type="match status" value="1"/>
</dbReference>
<evidence type="ECO:0000313" key="12">
    <source>
        <dbReference type="WBParaSite" id="ASIM_0000800201-mRNA-1"/>
    </source>
</evidence>
<dbReference type="InterPro" id="IPR023271">
    <property type="entry name" value="Aquaporin-like"/>
</dbReference>
<dbReference type="PANTHER" id="PTHR43829">
    <property type="entry name" value="AQUAPORIN OR AQUAGLYCEROPORIN RELATED"/>
    <property type="match status" value="1"/>
</dbReference>
<evidence type="ECO:0000256" key="1">
    <source>
        <dbReference type="ARBA" id="ARBA00004141"/>
    </source>
</evidence>
<feature type="transmembrane region" description="Helical" evidence="9">
    <location>
        <begin position="36"/>
        <end position="57"/>
    </location>
</feature>
<keyword evidence="11" id="KW-1185">Reference proteome</keyword>
<organism evidence="12">
    <name type="scientific">Anisakis simplex</name>
    <name type="common">Herring worm</name>
    <dbReference type="NCBI Taxonomy" id="6269"/>
    <lineage>
        <taxon>Eukaryota</taxon>
        <taxon>Metazoa</taxon>
        <taxon>Ecdysozoa</taxon>
        <taxon>Nematoda</taxon>
        <taxon>Chromadorea</taxon>
        <taxon>Rhabditida</taxon>
        <taxon>Spirurina</taxon>
        <taxon>Ascaridomorpha</taxon>
        <taxon>Ascaridoidea</taxon>
        <taxon>Anisakidae</taxon>
        <taxon>Anisakis</taxon>
        <taxon>Anisakis simplex complex</taxon>
    </lineage>
</organism>
<dbReference type="PRINTS" id="PR00783">
    <property type="entry name" value="MINTRINSICP"/>
</dbReference>
<dbReference type="AlphaFoldDB" id="A0A0M3JK30"/>
<comment type="subcellular location">
    <subcellularLocation>
        <location evidence="1">Membrane</location>
        <topology evidence="1">Multi-pass membrane protein</topology>
    </subcellularLocation>
</comment>
<reference evidence="10 11" key="2">
    <citation type="submission" date="2018-11" db="EMBL/GenBank/DDBJ databases">
        <authorList>
            <consortium name="Pathogen Informatics"/>
        </authorList>
    </citation>
    <scope>NUCLEOTIDE SEQUENCE [LARGE SCALE GENOMIC DNA]</scope>
</reference>
<comment type="function">
    <text evidence="7">Aquaglyceroporin that may modulate the water content and osmolytes during anhydrobiosis.</text>
</comment>
<dbReference type="EMBL" id="UYRR01019542">
    <property type="protein sequence ID" value="VDK30009.1"/>
    <property type="molecule type" value="Genomic_DNA"/>
</dbReference>
<evidence type="ECO:0000256" key="6">
    <source>
        <dbReference type="ARBA" id="ARBA00023136"/>
    </source>
</evidence>
<dbReference type="OrthoDB" id="3222at2759"/>
<name>A0A0M3JK30_ANISI</name>
<dbReference type="InterPro" id="IPR050363">
    <property type="entry name" value="MIP/Aquaporin"/>
</dbReference>
<evidence type="ECO:0000256" key="2">
    <source>
        <dbReference type="ARBA" id="ARBA00006175"/>
    </source>
</evidence>
<dbReference type="GO" id="GO:0015254">
    <property type="term" value="F:glycerol channel activity"/>
    <property type="evidence" value="ECO:0007669"/>
    <property type="project" value="TreeGrafter"/>
</dbReference>
<feature type="transmembrane region" description="Helical" evidence="9">
    <location>
        <begin position="6"/>
        <end position="24"/>
    </location>
</feature>
<evidence type="ECO:0000313" key="10">
    <source>
        <dbReference type="EMBL" id="VDK30009.1"/>
    </source>
</evidence>
<keyword evidence="3 8" id="KW-0813">Transport</keyword>
<dbReference type="InterPro" id="IPR000425">
    <property type="entry name" value="MIP"/>
</dbReference>
<evidence type="ECO:0000313" key="11">
    <source>
        <dbReference type="Proteomes" id="UP000267096"/>
    </source>
</evidence>
<evidence type="ECO:0000256" key="9">
    <source>
        <dbReference type="SAM" id="Phobius"/>
    </source>
</evidence>
<protein>
    <submittedName>
        <fullName evidence="12">Aquaporin</fullName>
    </submittedName>
</protein>
<gene>
    <name evidence="10" type="ORF">ASIM_LOCUS7767</name>
</gene>
<dbReference type="SUPFAM" id="SSF81338">
    <property type="entry name" value="Aquaporin-like"/>
    <property type="match status" value="1"/>
</dbReference>
<dbReference type="GO" id="GO:0015250">
    <property type="term" value="F:water channel activity"/>
    <property type="evidence" value="ECO:0007669"/>
    <property type="project" value="TreeGrafter"/>
</dbReference>
<dbReference type="GO" id="GO:0016323">
    <property type="term" value="C:basolateral plasma membrane"/>
    <property type="evidence" value="ECO:0007669"/>
    <property type="project" value="TreeGrafter"/>
</dbReference>
<keyword evidence="6 9" id="KW-0472">Membrane</keyword>
<keyword evidence="4 8" id="KW-0812">Transmembrane</keyword>
<keyword evidence="5 9" id="KW-1133">Transmembrane helix</keyword>
<reference evidence="12" key="1">
    <citation type="submission" date="2017-02" db="UniProtKB">
        <authorList>
            <consortium name="WormBaseParasite"/>
        </authorList>
    </citation>
    <scope>IDENTIFICATION</scope>
</reference>
<proteinExistence type="inferred from homology"/>
<dbReference type="Gene3D" id="1.20.1080.10">
    <property type="entry name" value="Glycerol uptake facilitator protein"/>
    <property type="match status" value="1"/>
</dbReference>
<evidence type="ECO:0000256" key="4">
    <source>
        <dbReference type="ARBA" id="ARBA00022692"/>
    </source>
</evidence>
<evidence type="ECO:0000256" key="3">
    <source>
        <dbReference type="ARBA" id="ARBA00022448"/>
    </source>
</evidence>